<dbReference type="EMBL" id="CP109019">
    <property type="protein sequence ID" value="WUT80885.1"/>
    <property type="molecule type" value="Genomic_DNA"/>
</dbReference>
<evidence type="ECO:0000313" key="2">
    <source>
        <dbReference type="Proteomes" id="UP001432060"/>
    </source>
</evidence>
<protein>
    <submittedName>
        <fullName evidence="1">Uncharacterized protein</fullName>
    </submittedName>
</protein>
<evidence type="ECO:0000313" key="1">
    <source>
        <dbReference type="EMBL" id="WUT80885.1"/>
    </source>
</evidence>
<dbReference type="Proteomes" id="UP001432060">
    <property type="component" value="Chromosome"/>
</dbReference>
<keyword evidence="2" id="KW-1185">Reference proteome</keyword>
<reference evidence="1" key="1">
    <citation type="submission" date="2022-10" db="EMBL/GenBank/DDBJ databases">
        <title>The complete genomes of actinobacterial strains from the NBC collection.</title>
        <authorList>
            <person name="Joergensen T.S."/>
            <person name="Alvarez Arevalo M."/>
            <person name="Sterndorff E.B."/>
            <person name="Faurdal D."/>
            <person name="Vuksanovic O."/>
            <person name="Mourched A.-S."/>
            <person name="Charusanti P."/>
            <person name="Shaw S."/>
            <person name="Blin K."/>
            <person name="Weber T."/>
        </authorList>
    </citation>
    <scope>NUCLEOTIDE SEQUENCE</scope>
    <source>
        <strain evidence="1">NBC_00668</strain>
    </source>
</reference>
<organism evidence="1 2">
    <name type="scientific">Streptomyces melanogenes</name>
    <dbReference type="NCBI Taxonomy" id="67326"/>
    <lineage>
        <taxon>Bacteria</taxon>
        <taxon>Bacillati</taxon>
        <taxon>Actinomycetota</taxon>
        <taxon>Actinomycetes</taxon>
        <taxon>Kitasatosporales</taxon>
        <taxon>Streptomycetaceae</taxon>
        <taxon>Streptomyces</taxon>
    </lineage>
</organism>
<gene>
    <name evidence="1" type="ORF">OG515_01155</name>
</gene>
<proteinExistence type="predicted"/>
<accession>A0ABZ1XDR3</accession>
<name>A0ABZ1XDR3_9ACTN</name>
<sequence length="44" mass="4447">MAPVASALPSTGSSLREAVCAQMRAVTLDGESSPHERLAAPSPP</sequence>
<dbReference type="RefSeq" id="WP_329394823.1">
    <property type="nucleotide sequence ID" value="NZ_CP109019.1"/>
</dbReference>